<feature type="transmembrane region" description="Helical" evidence="1">
    <location>
        <begin position="31"/>
        <end position="50"/>
    </location>
</feature>
<proteinExistence type="predicted"/>
<feature type="transmembrane region" description="Helical" evidence="1">
    <location>
        <begin position="62"/>
        <end position="84"/>
    </location>
</feature>
<accession>A0A844G9A6</accession>
<comment type="caution">
    <text evidence="2">The sequence shown here is derived from an EMBL/GenBank/DDBJ whole genome shotgun (WGS) entry which is preliminary data.</text>
</comment>
<dbReference type="RefSeq" id="WP_154420700.1">
    <property type="nucleotide sequence ID" value="NZ_VUNS01000040.1"/>
</dbReference>
<dbReference type="EMBL" id="VUNS01000040">
    <property type="protein sequence ID" value="MST99524.1"/>
    <property type="molecule type" value="Genomic_DNA"/>
</dbReference>
<keyword evidence="3" id="KW-1185">Reference proteome</keyword>
<sequence length="107" mass="12573">MEWLANILLFVPIFIGVFFFTILFAPRVASLFVSGVFCYLGYRGAIFLVKNWKWEWEYLGDSIIFLLLWAACVGWLVQTILSILESDKKELEEKPREEDEEKSDKKN</sequence>
<reference evidence="2 3" key="1">
    <citation type="submission" date="2019-08" db="EMBL/GenBank/DDBJ databases">
        <title>In-depth cultivation of the pig gut microbiome towards novel bacterial diversity and tailored functional studies.</title>
        <authorList>
            <person name="Wylensek D."/>
            <person name="Hitch T.C.A."/>
            <person name="Clavel T."/>
        </authorList>
    </citation>
    <scope>NUCLEOTIDE SEQUENCE [LARGE SCALE GENOMIC DNA]</scope>
    <source>
        <strain evidence="2 3">BBE-744-WT-12</strain>
    </source>
</reference>
<organism evidence="2 3">
    <name type="scientific">Victivallis lenta</name>
    <dbReference type="NCBI Taxonomy" id="2606640"/>
    <lineage>
        <taxon>Bacteria</taxon>
        <taxon>Pseudomonadati</taxon>
        <taxon>Lentisphaerota</taxon>
        <taxon>Lentisphaeria</taxon>
        <taxon>Victivallales</taxon>
        <taxon>Victivallaceae</taxon>
        <taxon>Victivallis</taxon>
    </lineage>
</organism>
<dbReference type="Proteomes" id="UP000435649">
    <property type="component" value="Unassembled WGS sequence"/>
</dbReference>
<keyword evidence="1" id="KW-0812">Transmembrane</keyword>
<protein>
    <submittedName>
        <fullName evidence="2">Uncharacterized protein</fullName>
    </submittedName>
</protein>
<evidence type="ECO:0000313" key="2">
    <source>
        <dbReference type="EMBL" id="MST99524.1"/>
    </source>
</evidence>
<dbReference type="AlphaFoldDB" id="A0A844G9A6"/>
<evidence type="ECO:0000256" key="1">
    <source>
        <dbReference type="SAM" id="Phobius"/>
    </source>
</evidence>
<name>A0A844G9A6_9BACT</name>
<feature type="transmembrane region" description="Helical" evidence="1">
    <location>
        <begin position="6"/>
        <end position="24"/>
    </location>
</feature>
<keyword evidence="1" id="KW-0472">Membrane</keyword>
<evidence type="ECO:0000313" key="3">
    <source>
        <dbReference type="Proteomes" id="UP000435649"/>
    </source>
</evidence>
<keyword evidence="1" id="KW-1133">Transmembrane helix</keyword>
<gene>
    <name evidence="2" type="ORF">FYJ85_21075</name>
</gene>